<feature type="binding site" evidence="7">
    <location>
        <position position="128"/>
    </location>
    <ligand>
        <name>Fe cation</name>
        <dbReference type="ChEBI" id="CHEBI:24875"/>
        <label>1</label>
    </ligand>
</feature>
<dbReference type="CDD" id="cd01055">
    <property type="entry name" value="Nonheme_Ferritin"/>
    <property type="match status" value="1"/>
</dbReference>
<dbReference type="EMBL" id="QQWG01000004">
    <property type="protein sequence ID" value="RRG23109.1"/>
    <property type="molecule type" value="Genomic_DNA"/>
</dbReference>
<dbReference type="OrthoDB" id="9801481at2"/>
<dbReference type="PANTHER" id="PTHR11431:SF127">
    <property type="entry name" value="BACTERIAL NON-HEME FERRITIN"/>
    <property type="match status" value="1"/>
</dbReference>
<dbReference type="Pfam" id="PF00210">
    <property type="entry name" value="Ferritin"/>
    <property type="match status" value="1"/>
</dbReference>
<feature type="binding site" evidence="7">
    <location>
        <position position="51"/>
    </location>
    <ligand>
        <name>Fe cation</name>
        <dbReference type="ChEBI" id="CHEBI:24875"/>
        <label>1</label>
    </ligand>
</feature>
<dbReference type="FunFam" id="1.20.1260.10:FF:000001">
    <property type="entry name" value="Non-heme ferritin"/>
    <property type="match status" value="1"/>
</dbReference>
<comment type="function">
    <text evidence="6">May alleviate iron toxicity in the presence of oxygen.</text>
</comment>
<evidence type="ECO:0000259" key="9">
    <source>
        <dbReference type="PROSITE" id="PS50905"/>
    </source>
</evidence>
<dbReference type="GO" id="GO:0008198">
    <property type="term" value="F:ferrous iron binding"/>
    <property type="evidence" value="ECO:0007669"/>
    <property type="project" value="TreeGrafter"/>
</dbReference>
<dbReference type="GO" id="GO:0042802">
    <property type="term" value="F:identical protein binding"/>
    <property type="evidence" value="ECO:0007669"/>
    <property type="project" value="UniProtKB-ARBA"/>
</dbReference>
<dbReference type="RefSeq" id="WP_125030088.1">
    <property type="nucleotide sequence ID" value="NZ_JAPXVP010000004.1"/>
</dbReference>
<name>A0A425Y4C4_9BACT</name>
<organism evidence="10 11">
    <name type="scientific">Ancylomarina euxinus</name>
    <dbReference type="NCBI Taxonomy" id="2283627"/>
    <lineage>
        <taxon>Bacteria</taxon>
        <taxon>Pseudomonadati</taxon>
        <taxon>Bacteroidota</taxon>
        <taxon>Bacteroidia</taxon>
        <taxon>Marinilabiliales</taxon>
        <taxon>Marinifilaceae</taxon>
        <taxon>Ancylomarina</taxon>
    </lineage>
</organism>
<dbReference type="GO" id="GO:0008199">
    <property type="term" value="F:ferric iron binding"/>
    <property type="evidence" value="ECO:0007669"/>
    <property type="project" value="InterPro"/>
</dbReference>
<evidence type="ECO:0000256" key="1">
    <source>
        <dbReference type="ARBA" id="ARBA00006950"/>
    </source>
</evidence>
<dbReference type="GO" id="GO:0004322">
    <property type="term" value="F:ferroxidase activity"/>
    <property type="evidence" value="ECO:0007669"/>
    <property type="project" value="TreeGrafter"/>
</dbReference>
<dbReference type="Proteomes" id="UP000285794">
    <property type="component" value="Unassembled WGS sequence"/>
</dbReference>
<dbReference type="AlphaFoldDB" id="A0A425Y4C4"/>
<evidence type="ECO:0000313" key="11">
    <source>
        <dbReference type="Proteomes" id="UP000285794"/>
    </source>
</evidence>
<dbReference type="InterPro" id="IPR012347">
    <property type="entry name" value="Ferritin-like"/>
</dbReference>
<feature type="binding site" evidence="7">
    <location>
        <position position="18"/>
    </location>
    <ligand>
        <name>Fe cation</name>
        <dbReference type="ChEBI" id="CHEBI:24875"/>
        <label>1</label>
    </ligand>
</feature>
<evidence type="ECO:0000256" key="4">
    <source>
        <dbReference type="ARBA" id="ARBA00023002"/>
    </source>
</evidence>
<accession>A0A425Y4C4</accession>
<keyword evidence="11" id="KW-1185">Reference proteome</keyword>
<comment type="similarity">
    <text evidence="1 8">Belongs to the ferritin family. Prokaryotic subfamily.</text>
</comment>
<keyword evidence="3 7" id="KW-0479">Metal-binding</keyword>
<protein>
    <recommendedName>
        <fullName evidence="8">Ferritin</fullName>
        <ecNumber evidence="8">1.16.3.2</ecNumber>
    </recommendedName>
</protein>
<evidence type="ECO:0000256" key="3">
    <source>
        <dbReference type="ARBA" id="ARBA00022723"/>
    </source>
</evidence>
<dbReference type="SUPFAM" id="SSF47240">
    <property type="entry name" value="Ferritin-like"/>
    <property type="match status" value="1"/>
</dbReference>
<comment type="subcellular location">
    <subcellularLocation>
        <location evidence="8">Cytoplasm</location>
    </subcellularLocation>
</comment>
<gene>
    <name evidence="10" type="ORF">DWB61_06545</name>
</gene>
<dbReference type="GO" id="GO:0006826">
    <property type="term" value="P:iron ion transport"/>
    <property type="evidence" value="ECO:0007669"/>
    <property type="project" value="InterPro"/>
</dbReference>
<keyword evidence="8" id="KW-0963">Cytoplasm</keyword>
<evidence type="ECO:0000313" key="10">
    <source>
        <dbReference type="EMBL" id="RRG23109.1"/>
    </source>
</evidence>
<evidence type="ECO:0000256" key="7">
    <source>
        <dbReference type="PIRSR" id="PIRSR601519-1"/>
    </source>
</evidence>
<evidence type="ECO:0000256" key="2">
    <source>
        <dbReference type="ARBA" id="ARBA00022434"/>
    </source>
</evidence>
<dbReference type="PROSITE" id="PS50905">
    <property type="entry name" value="FERRITIN_LIKE"/>
    <property type="match status" value="1"/>
</dbReference>
<comment type="catalytic activity">
    <reaction evidence="8">
        <text>4 Fe(2+) + O2 + 6 H2O = 4 iron(III) oxide-hydroxide + 12 H(+)</text>
        <dbReference type="Rhea" id="RHEA:11972"/>
        <dbReference type="ChEBI" id="CHEBI:15377"/>
        <dbReference type="ChEBI" id="CHEBI:15378"/>
        <dbReference type="ChEBI" id="CHEBI:15379"/>
        <dbReference type="ChEBI" id="CHEBI:29033"/>
        <dbReference type="ChEBI" id="CHEBI:78619"/>
        <dbReference type="EC" id="1.16.3.2"/>
    </reaction>
</comment>
<keyword evidence="5 7" id="KW-0408">Iron</keyword>
<evidence type="ECO:0000256" key="6">
    <source>
        <dbReference type="ARBA" id="ARBA00054546"/>
    </source>
</evidence>
<comment type="caution">
    <text evidence="10">The sequence shown here is derived from an EMBL/GenBank/DDBJ whole genome shotgun (WGS) entry which is preliminary data.</text>
</comment>
<feature type="binding site" evidence="7">
    <location>
        <position position="95"/>
    </location>
    <ligand>
        <name>Fe cation</name>
        <dbReference type="ChEBI" id="CHEBI:24875"/>
        <label>1</label>
    </ligand>
</feature>
<evidence type="ECO:0000256" key="8">
    <source>
        <dbReference type="RuleBase" id="RU361145"/>
    </source>
</evidence>
<dbReference type="PANTHER" id="PTHR11431">
    <property type="entry name" value="FERRITIN"/>
    <property type="match status" value="1"/>
</dbReference>
<dbReference type="InterPro" id="IPR009078">
    <property type="entry name" value="Ferritin-like_SF"/>
</dbReference>
<feature type="binding site" evidence="7">
    <location>
        <position position="54"/>
    </location>
    <ligand>
        <name>Fe cation</name>
        <dbReference type="ChEBI" id="CHEBI:24875"/>
        <label>1</label>
    </ligand>
</feature>
<dbReference type="GO" id="GO:0006879">
    <property type="term" value="P:intracellular iron ion homeostasis"/>
    <property type="evidence" value="ECO:0007669"/>
    <property type="project" value="UniProtKB-KW"/>
</dbReference>
<evidence type="ECO:0000256" key="5">
    <source>
        <dbReference type="ARBA" id="ARBA00023004"/>
    </source>
</evidence>
<dbReference type="Gene3D" id="1.20.1260.10">
    <property type="match status" value="1"/>
</dbReference>
<dbReference type="InterPro" id="IPR001519">
    <property type="entry name" value="Ferritin"/>
</dbReference>
<proteinExistence type="inferred from homology"/>
<sequence>MALNKNVEAILNNQINKEFWSAYFYLSMSNYLNANGMPGFANWMHVQFQEEISHALKLQYFVNERGGRVILEPIAAVRTEWDGVLDIYQETLKHEEIVTGLINECVNVAMDERDHATVNFLQWFVDEQVEEEATVGEIIDQLKMFNCQGQGLYMMDKEFKARVFVDATKA</sequence>
<dbReference type="InterPro" id="IPR008331">
    <property type="entry name" value="Ferritin_DPS_dom"/>
</dbReference>
<feature type="domain" description="Ferritin-like diiron" evidence="9">
    <location>
        <begin position="1"/>
        <end position="146"/>
    </location>
</feature>
<dbReference type="InterPro" id="IPR009040">
    <property type="entry name" value="Ferritin-like_diiron"/>
</dbReference>
<dbReference type="GO" id="GO:0005829">
    <property type="term" value="C:cytosol"/>
    <property type="evidence" value="ECO:0007669"/>
    <property type="project" value="TreeGrafter"/>
</dbReference>
<dbReference type="InterPro" id="IPR041719">
    <property type="entry name" value="Ferritin_prok"/>
</dbReference>
<comment type="function">
    <text evidence="8">Iron-storage protein.</text>
</comment>
<dbReference type="EC" id="1.16.3.2" evidence="8"/>
<reference evidence="10 11" key="1">
    <citation type="submission" date="2018-07" db="EMBL/GenBank/DDBJ databases">
        <title>Draft genome sequence of Ancylomarina sp. M1P.</title>
        <authorList>
            <person name="Yadav S."/>
            <person name="Villanueva L."/>
            <person name="Damste J.S.S."/>
        </authorList>
    </citation>
    <scope>NUCLEOTIDE SEQUENCE [LARGE SCALE GENOMIC DNA]</scope>
    <source>
        <strain evidence="10 11">M1P</strain>
    </source>
</reference>
<keyword evidence="2 8" id="KW-0409">Iron storage</keyword>
<keyword evidence="4" id="KW-0560">Oxidoreductase</keyword>